<reference evidence="2" key="1">
    <citation type="submission" date="2022-02" db="EMBL/GenBank/DDBJ databases">
        <title>Corynebacterium sp. from urogenital microbiome.</title>
        <authorList>
            <person name="Cappelli E.A."/>
            <person name="Ribeiro T.G."/>
            <person name="Peixe L."/>
        </authorList>
    </citation>
    <scope>NUCLEOTIDE SEQUENCE</scope>
    <source>
        <strain evidence="2">C8Ua_172</strain>
    </source>
</reference>
<dbReference type="EMBL" id="JAKMUS010000013">
    <property type="protein sequence ID" value="MCZ9294500.1"/>
    <property type="molecule type" value="Genomic_DNA"/>
</dbReference>
<dbReference type="RefSeq" id="WP_269965920.1">
    <property type="nucleotide sequence ID" value="NZ_JAKMUS010000013.1"/>
</dbReference>
<evidence type="ECO:0000313" key="3">
    <source>
        <dbReference type="Proteomes" id="UP001146468"/>
    </source>
</evidence>
<accession>A0A9X3RJZ2</accession>
<evidence type="ECO:0000313" key="2">
    <source>
        <dbReference type="EMBL" id="MCZ9294500.1"/>
    </source>
</evidence>
<keyword evidence="3" id="KW-1185">Reference proteome</keyword>
<keyword evidence="1" id="KW-1133">Transmembrane helix</keyword>
<dbReference type="Proteomes" id="UP001146468">
    <property type="component" value="Unassembled WGS sequence"/>
</dbReference>
<keyword evidence="1" id="KW-0812">Transmembrane</keyword>
<protein>
    <submittedName>
        <fullName evidence="2">Uncharacterized protein</fullName>
    </submittedName>
</protein>
<comment type="caution">
    <text evidence="2">The sequence shown here is derived from an EMBL/GenBank/DDBJ whole genome shotgun (WGS) entry which is preliminary data.</text>
</comment>
<evidence type="ECO:0000256" key="1">
    <source>
        <dbReference type="SAM" id="Phobius"/>
    </source>
</evidence>
<name>A0A9X3RJZ2_9CORY</name>
<dbReference type="AlphaFoldDB" id="A0A9X3RJZ2"/>
<organism evidence="2 3">
    <name type="scientific">Corynebacterium meitnerae</name>
    <dbReference type="NCBI Taxonomy" id="2913498"/>
    <lineage>
        <taxon>Bacteria</taxon>
        <taxon>Bacillati</taxon>
        <taxon>Actinomycetota</taxon>
        <taxon>Actinomycetes</taxon>
        <taxon>Mycobacteriales</taxon>
        <taxon>Corynebacteriaceae</taxon>
        <taxon>Corynebacterium</taxon>
    </lineage>
</organism>
<keyword evidence="1" id="KW-0472">Membrane</keyword>
<gene>
    <name evidence="2" type="ORF">L8U60_08385</name>
</gene>
<sequence length="123" mass="13157">MTISIARPHNADIARNELRRTVQPADVWDINSMRGARRYAAHVRTLDASDRKGALTHRGSSVAREDAFENMETRREKRGAIAMGVLLGIGLFVGSALGGAFSSGDVDPASIAPVDVVASVEAR</sequence>
<feature type="transmembrane region" description="Helical" evidence="1">
    <location>
        <begin position="80"/>
        <end position="101"/>
    </location>
</feature>
<proteinExistence type="predicted"/>